<accession>A0A437Q4K1</accession>
<dbReference type="InterPro" id="IPR015003">
    <property type="entry name" value="DUF1853"/>
</dbReference>
<dbReference type="RefSeq" id="WP_127695852.1">
    <property type="nucleotide sequence ID" value="NZ_SACQ01000010.1"/>
</dbReference>
<gene>
    <name evidence="1" type="ORF">EOE65_16720</name>
</gene>
<comment type="caution">
    <text evidence="1">The sequence shown here is derived from an EMBL/GenBank/DDBJ whole genome shotgun (WGS) entry which is preliminary data.</text>
</comment>
<name>A0A437Q4K1_9GAMM</name>
<dbReference type="Pfam" id="PF08907">
    <property type="entry name" value="DUF1853"/>
    <property type="match status" value="1"/>
</dbReference>
<proteinExistence type="predicted"/>
<protein>
    <submittedName>
        <fullName evidence="1">DUF1853 family protein</fullName>
    </submittedName>
</protein>
<dbReference type="EMBL" id="SACQ01000010">
    <property type="protein sequence ID" value="RVU29411.1"/>
    <property type="molecule type" value="Genomic_DNA"/>
</dbReference>
<reference evidence="1 2" key="1">
    <citation type="submission" date="2019-01" db="EMBL/GenBank/DDBJ databases">
        <authorList>
            <person name="Chen W.-M."/>
        </authorList>
    </citation>
    <scope>NUCLEOTIDE SEQUENCE [LARGE SCALE GENOMIC DNA]</scope>
    <source>
        <strain evidence="1 2">HPM-16</strain>
    </source>
</reference>
<dbReference type="Proteomes" id="UP000282818">
    <property type="component" value="Unassembled WGS sequence"/>
</dbReference>
<keyword evidence="2" id="KW-1185">Reference proteome</keyword>
<dbReference type="AlphaFoldDB" id="A0A437Q4K1"/>
<evidence type="ECO:0000313" key="2">
    <source>
        <dbReference type="Proteomes" id="UP000282818"/>
    </source>
</evidence>
<evidence type="ECO:0000313" key="1">
    <source>
        <dbReference type="EMBL" id="RVU29411.1"/>
    </source>
</evidence>
<sequence>MANKPAPLNLKTDLEWLYRTPSLMADTPRFSVFVPSQDVSLLPDLPYVPAEPPAYRLGKQFETTVEALFCGPQSTGRLLRNIPLTHHKRTVGELDLVYETAEETVHLELAIKFYLLNGSAQQLEHFIGPGGRDRLDKKWRRLITHQLPLGQSALSASKLTQLGFDTPTRSCFLMPGILFYPRAQWQSVTALHPAINPSHRRGWWLHNGQLASQTDLNNAKFMILAKPYWLAGPAHFSSAERADRLVSWPHIIALRSQCHEPLMLAEMENQDGEWTEKSRAMVVSNSWPDREK</sequence>
<organism evidence="1 2">
    <name type="scientific">Neptunomonas marina</name>
    <dbReference type="NCBI Taxonomy" id="1815562"/>
    <lineage>
        <taxon>Bacteria</taxon>
        <taxon>Pseudomonadati</taxon>
        <taxon>Pseudomonadota</taxon>
        <taxon>Gammaproteobacteria</taxon>
        <taxon>Oceanospirillales</taxon>
        <taxon>Oceanospirillaceae</taxon>
        <taxon>Neptunomonas</taxon>
    </lineage>
</organism>